<dbReference type="PANTHER" id="PTHR47618">
    <property type="entry name" value="BIFUNCTIONAL OLIGORIBONUCLEASE AND PAP PHOSPHATASE NRNA"/>
    <property type="match status" value="1"/>
</dbReference>
<reference evidence="3" key="1">
    <citation type="journal article" date="2014" name="Int. J. Syst. Evol. Microbiol.">
        <title>Complete genome sequence of Corynebacterium casei LMG S-19264T (=DSM 44701T), isolated from a smear-ripened cheese.</title>
        <authorList>
            <consortium name="US DOE Joint Genome Institute (JGI-PGF)"/>
            <person name="Walter F."/>
            <person name="Albersmeier A."/>
            <person name="Kalinowski J."/>
            <person name="Ruckert C."/>
        </authorList>
    </citation>
    <scope>NUCLEOTIDE SEQUENCE</scope>
    <source>
        <strain evidence="3">CGMCC 1.12360</strain>
    </source>
</reference>
<evidence type="ECO:0000313" key="3">
    <source>
        <dbReference type="EMBL" id="GGH75727.1"/>
    </source>
</evidence>
<dbReference type="Gene3D" id="3.90.1640.10">
    <property type="entry name" value="inorganic pyrophosphatase (n-terminal core)"/>
    <property type="match status" value="1"/>
</dbReference>
<comment type="caution">
    <text evidence="3">The sequence shown here is derived from an EMBL/GenBank/DDBJ whole genome shotgun (WGS) entry which is preliminary data.</text>
</comment>
<dbReference type="Pfam" id="PF02272">
    <property type="entry name" value="DHHA1"/>
    <property type="match status" value="1"/>
</dbReference>
<dbReference type="RefSeq" id="WP_229733593.1">
    <property type="nucleotide sequence ID" value="NZ_BMEV01000024.1"/>
</dbReference>
<dbReference type="Proteomes" id="UP000602050">
    <property type="component" value="Unassembled WGS sequence"/>
</dbReference>
<keyword evidence="4" id="KW-1185">Reference proteome</keyword>
<sequence>MPISEIIQAIKEYEKIIIHRHVRPDPDALGSQGGLKEIIQASFPDKKVYAVGEDDPDLSFLITMDHIEDNVYKDALVIVCDTANQPRIDDDRYQLGSRLIKIDHHPIVDAYGDIRWENPNASSVSEMIYELYLAGRSEGLVMNERAARLLYAGIVGDTGRFLFPSTTQRTFQIAAELVTYPFDRTGLYQSLYLEKDRIARLKGYILQTFQLKPSGVCTVRLTKDILEKYEVSANETGQLVNVLGEIEGMKAWAFFIEEDDLIRIRLRSKGPAIHKVAEKYNGGGHPLASGAQINSWVEAEEFTKDLEAVCLSYSEAKKSDDS</sequence>
<organism evidence="3 4">
    <name type="scientific">Compostibacillus humi</name>
    <dbReference type="NCBI Taxonomy" id="1245525"/>
    <lineage>
        <taxon>Bacteria</taxon>
        <taxon>Bacillati</taxon>
        <taxon>Bacillota</taxon>
        <taxon>Bacilli</taxon>
        <taxon>Bacillales</taxon>
        <taxon>Bacillaceae</taxon>
        <taxon>Compostibacillus</taxon>
    </lineage>
</organism>
<feature type="domain" description="DDH" evidence="1">
    <location>
        <begin position="15"/>
        <end position="154"/>
    </location>
</feature>
<dbReference type="Pfam" id="PF01368">
    <property type="entry name" value="DHH"/>
    <property type="match status" value="1"/>
</dbReference>
<dbReference type="GO" id="GO:0003676">
    <property type="term" value="F:nucleic acid binding"/>
    <property type="evidence" value="ECO:0007669"/>
    <property type="project" value="InterPro"/>
</dbReference>
<evidence type="ECO:0000259" key="1">
    <source>
        <dbReference type="Pfam" id="PF01368"/>
    </source>
</evidence>
<name>A0A8J3EKG2_9BACI</name>
<dbReference type="AlphaFoldDB" id="A0A8J3EKG2"/>
<dbReference type="InterPro" id="IPR051319">
    <property type="entry name" value="Oligoribo/pAp-PDE_c-di-AMP_PDE"/>
</dbReference>
<protein>
    <submittedName>
        <fullName evidence="3">Oligoribonuclease</fullName>
    </submittedName>
</protein>
<dbReference type="SUPFAM" id="SSF64182">
    <property type="entry name" value="DHH phosphoesterases"/>
    <property type="match status" value="1"/>
</dbReference>
<dbReference type="InterPro" id="IPR003156">
    <property type="entry name" value="DHHA1_dom"/>
</dbReference>
<dbReference type="EMBL" id="BMEV01000024">
    <property type="protein sequence ID" value="GGH75727.1"/>
    <property type="molecule type" value="Genomic_DNA"/>
</dbReference>
<reference evidence="3" key="2">
    <citation type="submission" date="2020-09" db="EMBL/GenBank/DDBJ databases">
        <authorList>
            <person name="Sun Q."/>
            <person name="Zhou Y."/>
        </authorList>
    </citation>
    <scope>NUCLEOTIDE SEQUENCE</scope>
    <source>
        <strain evidence="3">CGMCC 1.12360</strain>
    </source>
</reference>
<evidence type="ECO:0000259" key="2">
    <source>
        <dbReference type="Pfam" id="PF02272"/>
    </source>
</evidence>
<proteinExistence type="predicted"/>
<dbReference type="InterPro" id="IPR038763">
    <property type="entry name" value="DHH_sf"/>
</dbReference>
<feature type="domain" description="DHHA1" evidence="2">
    <location>
        <begin position="228"/>
        <end position="309"/>
    </location>
</feature>
<dbReference type="InterPro" id="IPR001667">
    <property type="entry name" value="DDH_dom"/>
</dbReference>
<accession>A0A8J3EKG2</accession>
<gene>
    <name evidence="3" type="ORF">GCM10010978_15870</name>
</gene>
<dbReference type="PANTHER" id="PTHR47618:SF1">
    <property type="entry name" value="BIFUNCTIONAL OLIGORIBONUCLEASE AND PAP PHOSPHATASE NRNA"/>
    <property type="match status" value="1"/>
</dbReference>
<dbReference type="Gene3D" id="3.10.310.30">
    <property type="match status" value="1"/>
</dbReference>
<evidence type="ECO:0000313" key="4">
    <source>
        <dbReference type="Proteomes" id="UP000602050"/>
    </source>
</evidence>